<evidence type="ECO:0000313" key="1">
    <source>
        <dbReference type="Proteomes" id="UP000515153"/>
    </source>
</evidence>
<reference evidence="2" key="2">
    <citation type="submission" date="2019-10" db="EMBL/GenBank/DDBJ databases">
        <authorList>
            <consortium name="NCBI Genome Project"/>
        </authorList>
    </citation>
    <scope>NUCLEOTIDE SEQUENCE</scope>
    <source>
        <strain evidence="2">NI907</strain>
    </source>
</reference>
<dbReference type="Proteomes" id="UP000515153">
    <property type="component" value="Unplaced"/>
</dbReference>
<accession>A0A6P8BBC9</accession>
<name>A0A6P8BBC9_PYRGI</name>
<reference evidence="2" key="3">
    <citation type="submission" date="2025-08" db="UniProtKB">
        <authorList>
            <consortium name="RefSeq"/>
        </authorList>
    </citation>
    <scope>IDENTIFICATION</scope>
    <source>
        <strain evidence="2">NI907</strain>
    </source>
</reference>
<proteinExistence type="predicted"/>
<sequence>MCQYRIVGRNATMSYQLRSIYVGGEQAGNPSNTSRQNISVCCTYLRSSKIKSWVSC</sequence>
<protein>
    <submittedName>
        <fullName evidence="2">Uncharacterized protein</fullName>
    </submittedName>
</protein>
<dbReference type="AlphaFoldDB" id="A0A6P8BBC9"/>
<reference evidence="2" key="1">
    <citation type="journal article" date="2019" name="Mol. Biol. Evol.">
        <title>Blast fungal genomes show frequent chromosomal changes, gene gains and losses, and effector gene turnover.</title>
        <authorList>
            <person name="Gomez Luciano L.B."/>
            <person name="Jason Tsai I."/>
            <person name="Chuma I."/>
            <person name="Tosa Y."/>
            <person name="Chen Y.H."/>
            <person name="Li J.Y."/>
            <person name="Li M.Y."/>
            <person name="Jade Lu M.Y."/>
            <person name="Nakayashiki H."/>
            <person name="Li W.H."/>
        </authorList>
    </citation>
    <scope>NUCLEOTIDE SEQUENCE</scope>
    <source>
        <strain evidence="2">NI907</strain>
    </source>
</reference>
<evidence type="ECO:0000313" key="2">
    <source>
        <dbReference type="RefSeq" id="XP_030984359.1"/>
    </source>
</evidence>
<dbReference type="GeneID" id="41958687"/>
<dbReference type="KEGG" id="pgri:PgNI_03725"/>
<keyword evidence="1" id="KW-1185">Reference proteome</keyword>
<gene>
    <name evidence="2" type="ORF">PgNI_03725</name>
</gene>
<organism evidence="1 2">
    <name type="scientific">Pyricularia grisea</name>
    <name type="common">Crabgrass-specific blast fungus</name>
    <name type="synonym">Magnaporthe grisea</name>
    <dbReference type="NCBI Taxonomy" id="148305"/>
    <lineage>
        <taxon>Eukaryota</taxon>
        <taxon>Fungi</taxon>
        <taxon>Dikarya</taxon>
        <taxon>Ascomycota</taxon>
        <taxon>Pezizomycotina</taxon>
        <taxon>Sordariomycetes</taxon>
        <taxon>Sordariomycetidae</taxon>
        <taxon>Magnaporthales</taxon>
        <taxon>Pyriculariaceae</taxon>
        <taxon>Pyricularia</taxon>
    </lineage>
</organism>
<dbReference type="RefSeq" id="XP_030984359.1">
    <property type="nucleotide sequence ID" value="XM_031123778.1"/>
</dbReference>